<evidence type="ECO:0000259" key="2">
    <source>
        <dbReference type="Pfam" id="PF01243"/>
    </source>
</evidence>
<dbReference type="AlphaFoldDB" id="A0A6J7GMI4"/>
<dbReference type="InterPro" id="IPR019920">
    <property type="entry name" value="F420-binding_dom_put"/>
</dbReference>
<dbReference type="EMBL" id="CAFBMR010000006">
    <property type="protein sequence ID" value="CAB4904609.1"/>
    <property type="molecule type" value="Genomic_DNA"/>
</dbReference>
<evidence type="ECO:0000313" key="3">
    <source>
        <dbReference type="EMBL" id="CAB4904609.1"/>
    </source>
</evidence>
<dbReference type="PANTHER" id="PTHR35176">
    <property type="entry name" value="HEME OXYGENASE HI_0854-RELATED"/>
    <property type="match status" value="1"/>
</dbReference>
<dbReference type="GO" id="GO:0070967">
    <property type="term" value="F:coenzyme F420 binding"/>
    <property type="evidence" value="ECO:0007669"/>
    <property type="project" value="TreeGrafter"/>
</dbReference>
<dbReference type="InterPro" id="IPR052019">
    <property type="entry name" value="F420H2_bilvrd_red/Heme_oxyg"/>
</dbReference>
<dbReference type="GO" id="GO:0005829">
    <property type="term" value="C:cytosol"/>
    <property type="evidence" value="ECO:0007669"/>
    <property type="project" value="TreeGrafter"/>
</dbReference>
<accession>A0A6J7GMI4</accession>
<dbReference type="GO" id="GO:0016627">
    <property type="term" value="F:oxidoreductase activity, acting on the CH-CH group of donors"/>
    <property type="evidence" value="ECO:0007669"/>
    <property type="project" value="TreeGrafter"/>
</dbReference>
<dbReference type="Gene3D" id="2.30.110.10">
    <property type="entry name" value="Electron Transport, Fmn-binding Protein, Chain A"/>
    <property type="match status" value="1"/>
</dbReference>
<dbReference type="InterPro" id="IPR012349">
    <property type="entry name" value="Split_barrel_FMN-bd"/>
</dbReference>
<organism evidence="3">
    <name type="scientific">freshwater metagenome</name>
    <dbReference type="NCBI Taxonomy" id="449393"/>
    <lineage>
        <taxon>unclassified sequences</taxon>
        <taxon>metagenomes</taxon>
        <taxon>ecological metagenomes</taxon>
    </lineage>
</organism>
<sequence>MSVPFSVDHREFFEEANLACVITLEADGTPQAQPVWFNVEGDALFVNSREGRKWPDRLRHDNRVTILVVSSSNPANYIQVTGRAVELTHTGAQEHINVLAHRYMGIDYPFGYEGEQRVLIKVEPQHIIHIDANLSAAKAQLKAVSDEADATHPNTGEESR</sequence>
<dbReference type="Pfam" id="PF01243">
    <property type="entry name" value="PNPOx_N"/>
    <property type="match status" value="1"/>
</dbReference>
<dbReference type="PANTHER" id="PTHR35176:SF6">
    <property type="entry name" value="HEME OXYGENASE HI_0854-RELATED"/>
    <property type="match status" value="1"/>
</dbReference>
<dbReference type="SUPFAM" id="SSF50475">
    <property type="entry name" value="FMN-binding split barrel"/>
    <property type="match status" value="1"/>
</dbReference>
<name>A0A6J7GMI4_9ZZZZ</name>
<reference evidence="3" key="1">
    <citation type="submission" date="2020-05" db="EMBL/GenBank/DDBJ databases">
        <authorList>
            <person name="Chiriac C."/>
            <person name="Salcher M."/>
            <person name="Ghai R."/>
            <person name="Kavagutti S V."/>
        </authorList>
    </citation>
    <scope>NUCLEOTIDE SEQUENCE</scope>
</reference>
<gene>
    <name evidence="3" type="ORF">UFOPK3610_00336</name>
</gene>
<feature type="domain" description="Pyridoxamine 5'-phosphate oxidase N-terminal" evidence="2">
    <location>
        <begin position="9"/>
        <end position="128"/>
    </location>
</feature>
<protein>
    <submittedName>
        <fullName evidence="3">Unannotated protein</fullName>
    </submittedName>
</protein>
<dbReference type="InterPro" id="IPR011576">
    <property type="entry name" value="Pyridox_Oxase_N"/>
</dbReference>
<dbReference type="NCBIfam" id="TIGR03618">
    <property type="entry name" value="Rv1155_F420"/>
    <property type="match status" value="1"/>
</dbReference>
<evidence type="ECO:0000256" key="1">
    <source>
        <dbReference type="ARBA" id="ARBA00023002"/>
    </source>
</evidence>
<proteinExistence type="predicted"/>
<keyword evidence="1" id="KW-0560">Oxidoreductase</keyword>